<keyword evidence="1" id="KW-0812">Transmembrane</keyword>
<dbReference type="EMBL" id="AP011827">
    <property type="protein sequence ID" value="BAJ47086.1"/>
    <property type="molecule type" value="Genomic_DNA"/>
</dbReference>
<dbReference type="EMBL" id="BA000048">
    <property type="protein sequence ID" value="BAJ49915.1"/>
    <property type="molecule type" value="Genomic_DNA"/>
</dbReference>
<gene>
    <name evidence="3" type="ORF">CSUB_C0051</name>
    <name evidence="2" type="ORF">HGMM_F25E12C07</name>
</gene>
<evidence type="ECO:0000313" key="4">
    <source>
        <dbReference type="Proteomes" id="UP000008120"/>
    </source>
</evidence>
<sequence length="130" mass="14978">MDAKRYNHILLPYLRLLISKTGSKWHMMPPHGKSEKRWQDFFELSYLLLALVGISSNTLAFLYSLHLTSSGILREGSPHMGELMAFPPVAWLTGFLIYMSLYAVLYFVNRPSSYVRLILCYRPVFGQLSS</sequence>
<proteinExistence type="predicted"/>
<dbReference type="KEGG" id="csu:CSUB_C0051"/>
<feature type="transmembrane region" description="Helical" evidence="1">
    <location>
        <begin position="44"/>
        <end position="65"/>
    </location>
</feature>
<organism evidence="2 4">
    <name type="scientific">Caldiarchaeum subterraneum</name>
    <dbReference type="NCBI Taxonomy" id="311458"/>
    <lineage>
        <taxon>Archaea</taxon>
        <taxon>Nitrososphaerota</taxon>
        <taxon>Candidatus Caldarchaeales</taxon>
        <taxon>Candidatus Caldarchaeaceae</taxon>
        <taxon>Candidatus Caldarchaeum</taxon>
    </lineage>
</organism>
<dbReference type="Proteomes" id="UP000008120">
    <property type="component" value="Chromosome"/>
</dbReference>
<protein>
    <submittedName>
        <fullName evidence="2">Uncharacterized protein</fullName>
    </submittedName>
</protein>
<feature type="transmembrane region" description="Helical" evidence="1">
    <location>
        <begin position="85"/>
        <end position="108"/>
    </location>
</feature>
<reference evidence="2 4" key="1">
    <citation type="journal article" date="2005" name="Environ. Microbiol.">
        <title>Genetic and functional properties of uncultivated thermophilic crenarchaeotes from a subsurface gold mine as revealed by analysis of genome fragments.</title>
        <authorList>
            <person name="Nunoura T."/>
            <person name="Hirayama H."/>
            <person name="Takami H."/>
            <person name="Oida H."/>
            <person name="Nishi S."/>
            <person name="Shimamura S."/>
            <person name="Suzuki Y."/>
            <person name="Inagaki F."/>
            <person name="Takai K."/>
            <person name="Nealson K.H."/>
            <person name="Horikoshi K."/>
        </authorList>
    </citation>
    <scope>NUCLEOTIDE SEQUENCE [LARGE SCALE GENOMIC DNA]</scope>
</reference>
<evidence type="ECO:0000313" key="2">
    <source>
        <dbReference type="EMBL" id="BAJ47086.1"/>
    </source>
</evidence>
<evidence type="ECO:0000256" key="1">
    <source>
        <dbReference type="SAM" id="Phobius"/>
    </source>
</evidence>
<name>E6N467_CALS0</name>
<reference evidence="2 4" key="2">
    <citation type="journal article" date="2011" name="Nucleic Acids Res.">
        <title>Insights into the evolution of Archaea and eukaryotic protein modifier systems revealed by the genome of a novel archaeal group.</title>
        <authorList>
            <person name="Nunoura T."/>
            <person name="Takaki Y."/>
            <person name="Kakuta J."/>
            <person name="Nishi S."/>
            <person name="Sugahara J."/>
            <person name="Kazama H."/>
            <person name="Chee G."/>
            <person name="Hattori M."/>
            <person name="Kanai A."/>
            <person name="Atomi H."/>
            <person name="Takai K."/>
            <person name="Takami H."/>
        </authorList>
    </citation>
    <scope>NUCLEOTIDE SEQUENCE [LARGE SCALE GENOMIC DNA]</scope>
</reference>
<dbReference type="AlphaFoldDB" id="E6N467"/>
<keyword evidence="1" id="KW-0472">Membrane</keyword>
<evidence type="ECO:0000313" key="3">
    <source>
        <dbReference type="EMBL" id="BAJ49915.1"/>
    </source>
</evidence>
<dbReference type="BioCyc" id="CCAL311458:G131R-50-MONOMER"/>
<accession>E6N467</accession>
<keyword evidence="1" id="KW-1133">Transmembrane helix</keyword>